<keyword evidence="4" id="KW-1185">Reference proteome</keyword>
<organism evidence="3 4">
    <name type="scientific">Danaus plexippus plexippus</name>
    <dbReference type="NCBI Taxonomy" id="278856"/>
    <lineage>
        <taxon>Eukaryota</taxon>
        <taxon>Metazoa</taxon>
        <taxon>Ecdysozoa</taxon>
        <taxon>Arthropoda</taxon>
        <taxon>Hexapoda</taxon>
        <taxon>Insecta</taxon>
        <taxon>Pterygota</taxon>
        <taxon>Neoptera</taxon>
        <taxon>Endopterygota</taxon>
        <taxon>Lepidoptera</taxon>
        <taxon>Glossata</taxon>
        <taxon>Ditrysia</taxon>
        <taxon>Papilionoidea</taxon>
        <taxon>Nymphalidae</taxon>
        <taxon>Danainae</taxon>
        <taxon>Danaini</taxon>
        <taxon>Danaina</taxon>
        <taxon>Danaus</taxon>
        <taxon>Danaus</taxon>
    </lineage>
</organism>
<proteinExistence type="inferred from homology"/>
<gene>
    <name evidence="3" type="ORF">KGM_206983</name>
</gene>
<name>A0A212FN08_DANPL</name>
<dbReference type="Gene3D" id="2.40.128.20">
    <property type="match status" value="1"/>
</dbReference>
<evidence type="ECO:0000313" key="4">
    <source>
        <dbReference type="Proteomes" id="UP000007151"/>
    </source>
</evidence>
<sequence length="134" mass="14954">MAFLGITYSLDRDENFDKFVDSLDIPEDKKQLLLSFKPSQSIKKEGDGYVLSTTSPGGGNKDLKFQDGVEFDEEVAPGVVAKSTFKVEGNVVTQVQNLGDLVLTYKREYSNDQLVVVLTSSKWDGVARRYYKSV</sequence>
<dbReference type="KEGG" id="dpl:KGM_206983"/>
<dbReference type="InterPro" id="IPR012674">
    <property type="entry name" value="Calycin"/>
</dbReference>
<evidence type="ECO:0000256" key="2">
    <source>
        <dbReference type="ARBA" id="ARBA00023121"/>
    </source>
</evidence>
<dbReference type="Proteomes" id="UP000007151">
    <property type="component" value="Unassembled WGS sequence"/>
</dbReference>
<evidence type="ECO:0000256" key="1">
    <source>
        <dbReference type="ARBA" id="ARBA00008390"/>
    </source>
</evidence>
<comment type="caution">
    <text evidence="3">The sequence shown here is derived from an EMBL/GenBank/DDBJ whole genome shotgun (WGS) entry which is preliminary data.</text>
</comment>
<dbReference type="GO" id="GO:0008289">
    <property type="term" value="F:lipid binding"/>
    <property type="evidence" value="ECO:0007669"/>
    <property type="project" value="UniProtKB-KW"/>
</dbReference>
<comment type="similarity">
    <text evidence="1">Belongs to the calycin superfamily. Fatty-acid binding protein (FABP) family.</text>
</comment>
<dbReference type="PROSITE" id="PS00214">
    <property type="entry name" value="FABP"/>
    <property type="match status" value="1"/>
</dbReference>
<reference evidence="3 4" key="1">
    <citation type="journal article" date="2011" name="Cell">
        <title>The monarch butterfly genome yields insights into long-distance migration.</title>
        <authorList>
            <person name="Zhan S."/>
            <person name="Merlin C."/>
            <person name="Boore J.L."/>
            <person name="Reppert S.M."/>
        </authorList>
    </citation>
    <scope>NUCLEOTIDE SEQUENCE [LARGE SCALE GENOMIC DNA]</scope>
    <source>
        <strain evidence="3">F-2</strain>
    </source>
</reference>
<dbReference type="Pfam" id="PF14651">
    <property type="entry name" value="Lipocalin_7"/>
    <property type="match status" value="1"/>
</dbReference>
<dbReference type="SUPFAM" id="SSF50814">
    <property type="entry name" value="Lipocalins"/>
    <property type="match status" value="1"/>
</dbReference>
<dbReference type="eggNOG" id="KOG4015">
    <property type="taxonomic scope" value="Eukaryota"/>
</dbReference>
<dbReference type="AlphaFoldDB" id="A0A212FN08"/>
<accession>A0A212FN08</accession>
<protein>
    <submittedName>
        <fullName evidence="3">Fatty acid binding protein 2</fullName>
    </submittedName>
</protein>
<dbReference type="InterPro" id="IPR031259">
    <property type="entry name" value="ILBP"/>
</dbReference>
<dbReference type="PANTHER" id="PTHR11955">
    <property type="entry name" value="FATTY ACID BINDING PROTEIN"/>
    <property type="match status" value="1"/>
</dbReference>
<evidence type="ECO:0000313" key="3">
    <source>
        <dbReference type="EMBL" id="OWR55132.1"/>
    </source>
</evidence>
<dbReference type="EMBL" id="AGBW02007648">
    <property type="protein sequence ID" value="OWR55132.1"/>
    <property type="molecule type" value="Genomic_DNA"/>
</dbReference>
<dbReference type="InterPro" id="IPR000463">
    <property type="entry name" value="Fatty_acid-bd"/>
</dbReference>
<dbReference type="OrthoDB" id="354351at2759"/>
<keyword evidence="2" id="KW-0446">Lipid-binding</keyword>